<keyword evidence="1" id="KW-1133">Transmembrane helix</keyword>
<proteinExistence type="predicted"/>
<evidence type="ECO:0000313" key="4">
    <source>
        <dbReference type="Proteomes" id="UP000315395"/>
    </source>
</evidence>
<dbReference type="Proteomes" id="UP000315395">
    <property type="component" value="Chromosome"/>
</dbReference>
<protein>
    <submittedName>
        <fullName evidence="3">Tripartite tricarboxylate transporter TctB family protein</fullName>
    </submittedName>
</protein>
<evidence type="ECO:0000256" key="1">
    <source>
        <dbReference type="SAM" id="Phobius"/>
    </source>
</evidence>
<dbReference type="AlphaFoldDB" id="A0A516GFR8"/>
<sequence>MQHGFWTGRSGLVVPAIIIALGFFLIYGINQMEVGDEDTLFGPKAFPWIAAVACFVVGALLAVQVIRSPEVPEAMLQEDGSIRAGSHSNWPAALGALGSFVGFALILETVGWIIAAALVFWGLTVSLGNRRYALNLLIGLAMSSIMQLVFSGLLGLNLPSGVMGG</sequence>
<feature type="transmembrane region" description="Helical" evidence="1">
    <location>
        <begin position="45"/>
        <end position="66"/>
    </location>
</feature>
<name>A0A516GFR8_9MICO</name>
<dbReference type="Pfam" id="PF07331">
    <property type="entry name" value="TctB"/>
    <property type="match status" value="1"/>
</dbReference>
<evidence type="ECO:0000313" key="3">
    <source>
        <dbReference type="EMBL" id="QDO90371.1"/>
    </source>
</evidence>
<feature type="domain" description="DUF1468" evidence="2">
    <location>
        <begin position="13"/>
        <end position="159"/>
    </location>
</feature>
<accession>A0A516GFR8</accession>
<dbReference type="EMBL" id="CP041616">
    <property type="protein sequence ID" value="QDO90371.1"/>
    <property type="molecule type" value="Genomic_DNA"/>
</dbReference>
<feature type="transmembrane region" description="Helical" evidence="1">
    <location>
        <begin position="12"/>
        <end position="30"/>
    </location>
</feature>
<evidence type="ECO:0000259" key="2">
    <source>
        <dbReference type="Pfam" id="PF07331"/>
    </source>
</evidence>
<feature type="transmembrane region" description="Helical" evidence="1">
    <location>
        <begin position="136"/>
        <end position="156"/>
    </location>
</feature>
<dbReference type="KEGG" id="orz:FNH13_11170"/>
<organism evidence="3 4">
    <name type="scientific">Ornithinimicrobium ciconiae</name>
    <dbReference type="NCBI Taxonomy" id="2594265"/>
    <lineage>
        <taxon>Bacteria</taxon>
        <taxon>Bacillati</taxon>
        <taxon>Actinomycetota</taxon>
        <taxon>Actinomycetes</taxon>
        <taxon>Micrococcales</taxon>
        <taxon>Ornithinimicrobiaceae</taxon>
        <taxon>Ornithinimicrobium</taxon>
    </lineage>
</organism>
<keyword evidence="1" id="KW-0472">Membrane</keyword>
<dbReference type="InterPro" id="IPR009936">
    <property type="entry name" value="DUF1468"/>
</dbReference>
<dbReference type="OrthoDB" id="5119225at2"/>
<keyword evidence="4" id="KW-1185">Reference proteome</keyword>
<gene>
    <name evidence="3" type="ORF">FNH13_11170</name>
</gene>
<keyword evidence="1" id="KW-0812">Transmembrane</keyword>
<reference evidence="3 4" key="1">
    <citation type="submission" date="2019-07" db="EMBL/GenBank/DDBJ databases">
        <title>complete genome sequencing of Ornithinimicrobium sp. H23M54.</title>
        <authorList>
            <person name="Bae J.-W."/>
            <person name="Lee S.-Y."/>
        </authorList>
    </citation>
    <scope>NUCLEOTIDE SEQUENCE [LARGE SCALE GENOMIC DNA]</scope>
    <source>
        <strain evidence="3 4">H23M54</strain>
    </source>
</reference>